<dbReference type="Proteomes" id="UP001154282">
    <property type="component" value="Unassembled WGS sequence"/>
</dbReference>
<sequence>AEGGSAQHLGTNLQLQASVQSPPPPRWLIQPRPRRIPRPQAPGQHHPRRRGLLLRPSRSIHRTSQPGVTPWEMRRLGNGGNLGEKEVEERGTEIRRPLFRLLPRRKLHPLLRQQPDLQHLLPSPLLPLRRHRRRLRQLPPLAGEPVPVRLRRWVGGSQVGQVQVVAL</sequence>
<feature type="compositionally biased region" description="Polar residues" evidence="1">
    <location>
        <begin position="8"/>
        <end position="20"/>
    </location>
</feature>
<evidence type="ECO:0000256" key="1">
    <source>
        <dbReference type="SAM" id="MobiDB-lite"/>
    </source>
</evidence>
<comment type="caution">
    <text evidence="2">The sequence shown here is derived from an EMBL/GenBank/DDBJ whole genome shotgun (WGS) entry which is preliminary data.</text>
</comment>
<proteinExistence type="predicted"/>
<feature type="region of interest" description="Disordered" evidence="1">
    <location>
        <begin position="1"/>
        <end position="89"/>
    </location>
</feature>
<organism evidence="2 3">
    <name type="scientific">Linum tenue</name>
    <dbReference type="NCBI Taxonomy" id="586396"/>
    <lineage>
        <taxon>Eukaryota</taxon>
        <taxon>Viridiplantae</taxon>
        <taxon>Streptophyta</taxon>
        <taxon>Embryophyta</taxon>
        <taxon>Tracheophyta</taxon>
        <taxon>Spermatophyta</taxon>
        <taxon>Magnoliopsida</taxon>
        <taxon>eudicotyledons</taxon>
        <taxon>Gunneridae</taxon>
        <taxon>Pentapetalae</taxon>
        <taxon>rosids</taxon>
        <taxon>fabids</taxon>
        <taxon>Malpighiales</taxon>
        <taxon>Linaceae</taxon>
        <taxon>Linum</taxon>
    </lineage>
</organism>
<protein>
    <submittedName>
        <fullName evidence="2">Uncharacterized protein</fullName>
    </submittedName>
</protein>
<keyword evidence="3" id="KW-1185">Reference proteome</keyword>
<accession>A0AAV0RVD8</accession>
<evidence type="ECO:0000313" key="3">
    <source>
        <dbReference type="Proteomes" id="UP001154282"/>
    </source>
</evidence>
<name>A0AAV0RVD8_9ROSI</name>
<reference evidence="2" key="1">
    <citation type="submission" date="2022-08" db="EMBL/GenBank/DDBJ databases">
        <authorList>
            <person name="Gutierrez-Valencia J."/>
        </authorList>
    </citation>
    <scope>NUCLEOTIDE SEQUENCE</scope>
</reference>
<gene>
    <name evidence="2" type="ORF">LITE_LOCUS50152</name>
</gene>
<evidence type="ECO:0000313" key="2">
    <source>
        <dbReference type="EMBL" id="CAI0582994.1"/>
    </source>
</evidence>
<feature type="non-terminal residue" evidence="2">
    <location>
        <position position="1"/>
    </location>
</feature>
<dbReference type="EMBL" id="CAMGYJ010000011">
    <property type="protein sequence ID" value="CAI0582994.1"/>
    <property type="molecule type" value="Genomic_DNA"/>
</dbReference>
<dbReference type="AlphaFoldDB" id="A0AAV0RVD8"/>